<dbReference type="PANTHER" id="PTHR23135">
    <property type="entry name" value="MUR LIGASE FAMILY MEMBER"/>
    <property type="match status" value="1"/>
</dbReference>
<dbReference type="InterPro" id="IPR004101">
    <property type="entry name" value="Mur_ligase_C"/>
</dbReference>
<evidence type="ECO:0000259" key="1">
    <source>
        <dbReference type="Pfam" id="PF02875"/>
    </source>
</evidence>
<dbReference type="Gene3D" id="3.90.190.20">
    <property type="entry name" value="Mur ligase, C-terminal domain"/>
    <property type="match status" value="1"/>
</dbReference>
<evidence type="ECO:0008006" key="5">
    <source>
        <dbReference type="Google" id="ProtNLM"/>
    </source>
</evidence>
<gene>
    <name evidence="3" type="ORF">A3I48_03295</name>
</gene>
<evidence type="ECO:0000313" key="3">
    <source>
        <dbReference type="EMBL" id="OGE64193.1"/>
    </source>
</evidence>
<organism evidence="3 4">
    <name type="scientific">Candidatus Daviesbacteria bacterium RIFCSPLOWO2_02_FULL_36_7</name>
    <dbReference type="NCBI Taxonomy" id="1797792"/>
    <lineage>
        <taxon>Bacteria</taxon>
        <taxon>Candidatus Daviesiibacteriota</taxon>
    </lineage>
</organism>
<dbReference type="Pfam" id="PF08245">
    <property type="entry name" value="Mur_ligase_M"/>
    <property type="match status" value="1"/>
</dbReference>
<dbReference type="AlphaFoldDB" id="A0A1F5MFQ9"/>
<protein>
    <recommendedName>
        <fullName evidence="5">UDP-N-acetylmuramoyl-L-alanyl-D-glutamate--2, 6-diaminopimelate ligase</fullName>
    </recommendedName>
</protein>
<comment type="caution">
    <text evidence="3">The sequence shown here is derived from an EMBL/GenBank/DDBJ whole genome shotgun (WGS) entry which is preliminary data.</text>
</comment>
<dbReference type="CDD" id="cd01983">
    <property type="entry name" value="SIMIBI"/>
    <property type="match status" value="1"/>
</dbReference>
<dbReference type="InterPro" id="IPR036565">
    <property type="entry name" value="Mur-like_cat_sf"/>
</dbReference>
<dbReference type="Pfam" id="PF02875">
    <property type="entry name" value="Mur_ligase_C"/>
    <property type="match status" value="1"/>
</dbReference>
<evidence type="ECO:0000313" key="4">
    <source>
        <dbReference type="Proteomes" id="UP000178859"/>
    </source>
</evidence>
<dbReference type="SUPFAM" id="SSF53244">
    <property type="entry name" value="MurD-like peptide ligases, peptide-binding domain"/>
    <property type="match status" value="1"/>
</dbReference>
<proteinExistence type="predicted"/>
<accession>A0A1F5MFQ9</accession>
<feature type="domain" description="Mur ligase C-terminal" evidence="1">
    <location>
        <begin position="244"/>
        <end position="375"/>
    </location>
</feature>
<dbReference type="Proteomes" id="UP000178859">
    <property type="component" value="Unassembled WGS sequence"/>
</dbReference>
<dbReference type="GO" id="GO:0016881">
    <property type="term" value="F:acid-amino acid ligase activity"/>
    <property type="evidence" value="ECO:0007669"/>
    <property type="project" value="InterPro"/>
</dbReference>
<dbReference type="InterPro" id="IPR036615">
    <property type="entry name" value="Mur_ligase_C_dom_sf"/>
</dbReference>
<dbReference type="EMBL" id="MFDT01000075">
    <property type="protein sequence ID" value="OGE64193.1"/>
    <property type="molecule type" value="Genomic_DNA"/>
</dbReference>
<feature type="domain" description="Mur ligase central" evidence="2">
    <location>
        <begin position="42"/>
        <end position="222"/>
    </location>
</feature>
<reference evidence="3 4" key="1">
    <citation type="journal article" date="2016" name="Nat. Commun.">
        <title>Thousands of microbial genomes shed light on interconnected biogeochemical processes in an aquifer system.</title>
        <authorList>
            <person name="Anantharaman K."/>
            <person name="Brown C.T."/>
            <person name="Hug L.A."/>
            <person name="Sharon I."/>
            <person name="Castelle C.J."/>
            <person name="Probst A.J."/>
            <person name="Thomas B.C."/>
            <person name="Singh A."/>
            <person name="Wilkins M.J."/>
            <person name="Karaoz U."/>
            <person name="Brodie E.L."/>
            <person name="Williams K.H."/>
            <person name="Hubbard S.S."/>
            <person name="Banfield J.F."/>
        </authorList>
    </citation>
    <scope>NUCLEOTIDE SEQUENCE [LARGE SCALE GENOMIC DNA]</scope>
</reference>
<dbReference type="SUPFAM" id="SSF53623">
    <property type="entry name" value="MurD-like peptide ligases, catalytic domain"/>
    <property type="match status" value="1"/>
</dbReference>
<name>A0A1F5MFQ9_9BACT</name>
<dbReference type="Gene3D" id="3.40.1190.10">
    <property type="entry name" value="Mur-like, catalytic domain"/>
    <property type="match status" value="1"/>
</dbReference>
<dbReference type="GO" id="GO:0005524">
    <property type="term" value="F:ATP binding"/>
    <property type="evidence" value="ECO:0007669"/>
    <property type="project" value="InterPro"/>
</dbReference>
<dbReference type="InterPro" id="IPR013221">
    <property type="entry name" value="Mur_ligase_cen"/>
</dbReference>
<dbReference type="PANTHER" id="PTHR23135:SF4">
    <property type="entry name" value="UDP-N-ACETYLMURAMOYL-L-ALANYL-D-GLUTAMATE--2,6-DIAMINOPIMELATE LIGASE MURE HOMOLOG, CHLOROPLASTIC"/>
    <property type="match status" value="1"/>
</dbReference>
<sequence>MKKLIKGILSQRIINSFYHLPKAVLANIAYGSPTRGMKVIGVTGTDGKTTTVNMIYQILKEAGKKVSMISTINAIIAGKDYDTGFHVTSPGSDSLQKFAKMAENNGDEYLVLEVTSHSLDQYRFWGVRFDIGVITNITHEHLDYHKTFQNYLKIKFELLKDVKSVVVNRNLKKYIESNKISSKEILTFGISSGDFNQERIKLNLKIPGDYNIENALCALAVAFSLGIDRKIAQKVLESFTGIKGRMEEVGNNKGLKIIIDFAHTPNGLEQALKTLRLQTQSRLISLIGCEGYRDEGKRALMGEIAKKLSDFVIVTAVDPRGQLDTINKQIEQGAKKAGAKQDRNLFIIDDRKEAINFAINSLAKRGDTVGIFGKGHEASMNLDGKKEIPWSDSRAVEEILG</sequence>
<evidence type="ECO:0000259" key="2">
    <source>
        <dbReference type="Pfam" id="PF08245"/>
    </source>
</evidence>